<evidence type="ECO:0000259" key="9">
    <source>
        <dbReference type="PROSITE" id="PS50157"/>
    </source>
</evidence>
<dbReference type="OrthoDB" id="10004641at2759"/>
<proteinExistence type="predicted"/>
<keyword evidence="6" id="KW-0238">DNA-binding</keyword>
<dbReference type="SMART" id="SM00355">
    <property type="entry name" value="ZnF_C2H2"/>
    <property type="match status" value="3"/>
</dbReference>
<dbReference type="SUPFAM" id="SSF57667">
    <property type="entry name" value="beta-beta-alpha zinc fingers"/>
    <property type="match status" value="2"/>
</dbReference>
<evidence type="ECO:0000256" key="3">
    <source>
        <dbReference type="ARBA" id="ARBA00022737"/>
    </source>
</evidence>
<dbReference type="InterPro" id="IPR013087">
    <property type="entry name" value="Znf_C2H2_type"/>
</dbReference>
<evidence type="ECO:0000256" key="1">
    <source>
        <dbReference type="ARBA" id="ARBA00004123"/>
    </source>
</evidence>
<dbReference type="PANTHER" id="PTHR24404:SF114">
    <property type="entry name" value="KLUMPFUSS, ISOFORM B-RELATED"/>
    <property type="match status" value="1"/>
</dbReference>
<protein>
    <submittedName>
        <fullName evidence="10">Longitudinals lacking protein, isoforms N/O/W/X/Y</fullName>
    </submittedName>
</protein>
<feature type="domain" description="C2H2-type" evidence="9">
    <location>
        <begin position="157"/>
        <end position="182"/>
    </location>
</feature>
<keyword evidence="5" id="KW-0862">Zinc</keyword>
<reference evidence="10 11" key="1">
    <citation type="journal article" date="2010" name="Science">
        <title>Genomic comparison of the ants Camponotus floridanus and Harpegnathos saltator.</title>
        <authorList>
            <person name="Bonasio R."/>
            <person name="Zhang G."/>
            <person name="Ye C."/>
            <person name="Mutti N.S."/>
            <person name="Fang X."/>
            <person name="Qin N."/>
            <person name="Donahue G."/>
            <person name="Yang P."/>
            <person name="Li Q."/>
            <person name="Li C."/>
            <person name="Zhang P."/>
            <person name="Huang Z."/>
            <person name="Berger S.L."/>
            <person name="Reinberg D."/>
            <person name="Wang J."/>
            <person name="Liebig J."/>
        </authorList>
    </citation>
    <scope>NUCLEOTIDE SEQUENCE [LARGE SCALE GENOMIC DNA]</scope>
    <source>
        <strain evidence="10 11">R22 G/1</strain>
    </source>
</reference>
<dbReference type="InterPro" id="IPR036236">
    <property type="entry name" value="Znf_C2H2_sf"/>
</dbReference>
<dbReference type="AlphaFoldDB" id="E2BJD1"/>
<dbReference type="GO" id="GO:0000978">
    <property type="term" value="F:RNA polymerase II cis-regulatory region sequence-specific DNA binding"/>
    <property type="evidence" value="ECO:0007669"/>
    <property type="project" value="TreeGrafter"/>
</dbReference>
<keyword evidence="2" id="KW-0479">Metal-binding</keyword>
<feature type="domain" description="C2H2-type" evidence="9">
    <location>
        <begin position="58"/>
        <end position="85"/>
    </location>
</feature>
<evidence type="ECO:0000256" key="7">
    <source>
        <dbReference type="ARBA" id="ARBA00023242"/>
    </source>
</evidence>
<dbReference type="PANTHER" id="PTHR24404">
    <property type="entry name" value="ZINC FINGER PROTEIN"/>
    <property type="match status" value="1"/>
</dbReference>
<dbReference type="Gene3D" id="3.30.160.60">
    <property type="entry name" value="Classic Zinc Finger"/>
    <property type="match status" value="1"/>
</dbReference>
<name>E2BJD1_HARSA</name>
<sequence length="182" mass="21292">MFQDKHKQLGYSLLTWKHRVLASMLLSQQNNSDLSWGQNYGGYKPRNTRRKNPNDAKYACNRCGKTYKATTSLSRHKRLECGVMPSGALMDELSGLDLKLDTADLDKTNILKHSLNRGHTAPTHEQRYMCGECGKGYKWMDNLRRHQRLECGKLPKFHCKICMKMFYRRYELTNHMNIKHHA</sequence>
<keyword evidence="4 8" id="KW-0863">Zinc-finger</keyword>
<evidence type="ECO:0000313" key="10">
    <source>
        <dbReference type="EMBL" id="EFN84281.1"/>
    </source>
</evidence>
<dbReference type="GO" id="GO:0003700">
    <property type="term" value="F:DNA-binding transcription factor activity"/>
    <property type="evidence" value="ECO:0007669"/>
    <property type="project" value="TreeGrafter"/>
</dbReference>
<organism evidence="11">
    <name type="scientific">Harpegnathos saltator</name>
    <name type="common">Jerdon's jumping ant</name>
    <dbReference type="NCBI Taxonomy" id="610380"/>
    <lineage>
        <taxon>Eukaryota</taxon>
        <taxon>Metazoa</taxon>
        <taxon>Ecdysozoa</taxon>
        <taxon>Arthropoda</taxon>
        <taxon>Hexapoda</taxon>
        <taxon>Insecta</taxon>
        <taxon>Pterygota</taxon>
        <taxon>Neoptera</taxon>
        <taxon>Endopterygota</taxon>
        <taxon>Hymenoptera</taxon>
        <taxon>Apocrita</taxon>
        <taxon>Aculeata</taxon>
        <taxon>Formicoidea</taxon>
        <taxon>Formicidae</taxon>
        <taxon>Ponerinae</taxon>
        <taxon>Ponerini</taxon>
        <taxon>Harpegnathos</taxon>
    </lineage>
</organism>
<dbReference type="InterPro" id="IPR050589">
    <property type="entry name" value="Ikaros_C2H2-ZF"/>
</dbReference>
<dbReference type="GO" id="GO:0006357">
    <property type="term" value="P:regulation of transcription by RNA polymerase II"/>
    <property type="evidence" value="ECO:0007669"/>
    <property type="project" value="TreeGrafter"/>
</dbReference>
<evidence type="ECO:0000256" key="4">
    <source>
        <dbReference type="ARBA" id="ARBA00022771"/>
    </source>
</evidence>
<dbReference type="OMA" id="HTAPTHE"/>
<keyword evidence="3" id="KW-0677">Repeat</keyword>
<dbReference type="GO" id="GO:0005634">
    <property type="term" value="C:nucleus"/>
    <property type="evidence" value="ECO:0007669"/>
    <property type="project" value="UniProtKB-SubCell"/>
</dbReference>
<keyword evidence="11" id="KW-1185">Reference proteome</keyword>
<dbReference type="PROSITE" id="PS50157">
    <property type="entry name" value="ZINC_FINGER_C2H2_2"/>
    <property type="match status" value="3"/>
</dbReference>
<evidence type="ECO:0000256" key="2">
    <source>
        <dbReference type="ARBA" id="ARBA00022723"/>
    </source>
</evidence>
<keyword evidence="7" id="KW-0539">Nucleus</keyword>
<gene>
    <name evidence="10" type="ORF">EAI_10070</name>
</gene>
<dbReference type="InParanoid" id="E2BJD1"/>
<feature type="domain" description="C2H2-type" evidence="9">
    <location>
        <begin position="128"/>
        <end position="155"/>
    </location>
</feature>
<evidence type="ECO:0000256" key="6">
    <source>
        <dbReference type="ARBA" id="ARBA00023125"/>
    </source>
</evidence>
<dbReference type="GO" id="GO:0008270">
    <property type="term" value="F:zinc ion binding"/>
    <property type="evidence" value="ECO:0007669"/>
    <property type="project" value="UniProtKB-KW"/>
</dbReference>
<dbReference type="Proteomes" id="UP000008237">
    <property type="component" value="Unassembled WGS sequence"/>
</dbReference>
<dbReference type="PROSITE" id="PS00028">
    <property type="entry name" value="ZINC_FINGER_C2H2_1"/>
    <property type="match status" value="1"/>
</dbReference>
<dbReference type="Pfam" id="PF00096">
    <property type="entry name" value="zf-C2H2"/>
    <property type="match status" value="2"/>
</dbReference>
<comment type="subcellular location">
    <subcellularLocation>
        <location evidence="1">Nucleus</location>
    </subcellularLocation>
</comment>
<evidence type="ECO:0000256" key="5">
    <source>
        <dbReference type="ARBA" id="ARBA00022833"/>
    </source>
</evidence>
<evidence type="ECO:0000256" key="8">
    <source>
        <dbReference type="PROSITE-ProRule" id="PRU00042"/>
    </source>
</evidence>
<evidence type="ECO:0000313" key="11">
    <source>
        <dbReference type="Proteomes" id="UP000008237"/>
    </source>
</evidence>
<dbReference type="EMBL" id="GL448558">
    <property type="protein sequence ID" value="EFN84281.1"/>
    <property type="molecule type" value="Genomic_DNA"/>
</dbReference>
<accession>E2BJD1</accession>